<feature type="non-terminal residue" evidence="1">
    <location>
        <position position="85"/>
    </location>
</feature>
<sequence>SAIDPPDSPRQRLSASAAAVPGFLFFVLAEGRRSVASLGMRPLSALVLWPLTLDWGSARRRRCRRRGTPLPLPLPARRWPMRVQR</sequence>
<accession>A0A8T0QYH2</accession>
<keyword evidence="2" id="KW-1185">Reference proteome</keyword>
<proteinExistence type="predicted"/>
<dbReference type="EMBL" id="CM029048">
    <property type="protein sequence ID" value="KAG2578367.1"/>
    <property type="molecule type" value="Genomic_DNA"/>
</dbReference>
<evidence type="ECO:0000313" key="2">
    <source>
        <dbReference type="Proteomes" id="UP000823388"/>
    </source>
</evidence>
<dbReference type="AlphaFoldDB" id="A0A8T0QYH2"/>
<reference evidence="1" key="1">
    <citation type="submission" date="2020-05" db="EMBL/GenBank/DDBJ databases">
        <title>WGS assembly of Panicum virgatum.</title>
        <authorList>
            <person name="Lovell J.T."/>
            <person name="Jenkins J."/>
            <person name="Shu S."/>
            <person name="Juenger T.E."/>
            <person name="Schmutz J."/>
        </authorList>
    </citation>
    <scope>NUCLEOTIDE SEQUENCE</scope>
    <source>
        <strain evidence="1">AP13</strain>
    </source>
</reference>
<organism evidence="1 2">
    <name type="scientific">Panicum virgatum</name>
    <name type="common">Blackwell switchgrass</name>
    <dbReference type="NCBI Taxonomy" id="38727"/>
    <lineage>
        <taxon>Eukaryota</taxon>
        <taxon>Viridiplantae</taxon>
        <taxon>Streptophyta</taxon>
        <taxon>Embryophyta</taxon>
        <taxon>Tracheophyta</taxon>
        <taxon>Spermatophyta</taxon>
        <taxon>Magnoliopsida</taxon>
        <taxon>Liliopsida</taxon>
        <taxon>Poales</taxon>
        <taxon>Poaceae</taxon>
        <taxon>PACMAD clade</taxon>
        <taxon>Panicoideae</taxon>
        <taxon>Panicodae</taxon>
        <taxon>Paniceae</taxon>
        <taxon>Panicinae</taxon>
        <taxon>Panicum</taxon>
        <taxon>Panicum sect. Hiantes</taxon>
    </lineage>
</organism>
<feature type="non-terminal residue" evidence="1">
    <location>
        <position position="1"/>
    </location>
</feature>
<protein>
    <submittedName>
        <fullName evidence="1">Uncharacterized protein</fullName>
    </submittedName>
</protein>
<gene>
    <name evidence="1" type="ORF">PVAP13_6NG184903</name>
</gene>
<name>A0A8T0QYH2_PANVG</name>
<dbReference type="Proteomes" id="UP000823388">
    <property type="component" value="Chromosome 6N"/>
</dbReference>
<comment type="caution">
    <text evidence="1">The sequence shown here is derived from an EMBL/GenBank/DDBJ whole genome shotgun (WGS) entry which is preliminary data.</text>
</comment>
<evidence type="ECO:0000313" key="1">
    <source>
        <dbReference type="EMBL" id="KAG2578367.1"/>
    </source>
</evidence>